<dbReference type="InterPro" id="IPR000531">
    <property type="entry name" value="Beta-barrel_TonB"/>
</dbReference>
<dbReference type="PANTHER" id="PTHR32552">
    <property type="entry name" value="FERRICHROME IRON RECEPTOR-RELATED"/>
    <property type="match status" value="1"/>
</dbReference>
<evidence type="ECO:0000256" key="6">
    <source>
        <dbReference type="ARBA" id="ARBA00023004"/>
    </source>
</evidence>
<evidence type="ECO:0000256" key="8">
    <source>
        <dbReference type="ARBA" id="ARBA00023077"/>
    </source>
</evidence>
<evidence type="ECO:0000259" key="14">
    <source>
        <dbReference type="Pfam" id="PF07715"/>
    </source>
</evidence>
<keyword evidence="2 11" id="KW-0813">Transport</keyword>
<dbReference type="OrthoDB" id="9775095at2"/>
<organism evidence="15 16">
    <name type="scientific">Mariniphaga sediminis</name>
    <dbReference type="NCBI Taxonomy" id="1628158"/>
    <lineage>
        <taxon>Bacteria</taxon>
        <taxon>Pseudomonadati</taxon>
        <taxon>Bacteroidota</taxon>
        <taxon>Bacteroidia</taxon>
        <taxon>Marinilabiliales</taxon>
        <taxon>Prolixibacteraceae</taxon>
        <taxon>Mariniphaga</taxon>
    </lineage>
</organism>
<evidence type="ECO:0000256" key="5">
    <source>
        <dbReference type="ARBA" id="ARBA00022692"/>
    </source>
</evidence>
<evidence type="ECO:0000256" key="7">
    <source>
        <dbReference type="ARBA" id="ARBA00023065"/>
    </source>
</evidence>
<dbReference type="Gene3D" id="2.40.170.20">
    <property type="entry name" value="TonB-dependent receptor, beta-barrel domain"/>
    <property type="match status" value="1"/>
</dbReference>
<accession>A0A399D3E2</accession>
<keyword evidence="7" id="KW-0406">Ion transport</keyword>
<dbReference type="AlphaFoldDB" id="A0A399D3E2"/>
<comment type="similarity">
    <text evidence="11 12">Belongs to the TonB-dependent receptor family.</text>
</comment>
<dbReference type="Proteomes" id="UP000266441">
    <property type="component" value="Unassembled WGS sequence"/>
</dbReference>
<keyword evidence="3 11" id="KW-1134">Transmembrane beta strand</keyword>
<dbReference type="InterPro" id="IPR012910">
    <property type="entry name" value="Plug_dom"/>
</dbReference>
<keyword evidence="15" id="KW-0675">Receptor</keyword>
<dbReference type="PROSITE" id="PS52016">
    <property type="entry name" value="TONB_DEPENDENT_REC_3"/>
    <property type="match status" value="1"/>
</dbReference>
<evidence type="ECO:0000256" key="1">
    <source>
        <dbReference type="ARBA" id="ARBA00004571"/>
    </source>
</evidence>
<dbReference type="Pfam" id="PF00593">
    <property type="entry name" value="TonB_dep_Rec_b-barrel"/>
    <property type="match status" value="1"/>
</dbReference>
<dbReference type="PROSITE" id="PS51257">
    <property type="entry name" value="PROKAR_LIPOPROTEIN"/>
    <property type="match status" value="1"/>
</dbReference>
<name>A0A399D3E2_9BACT</name>
<evidence type="ECO:0000256" key="10">
    <source>
        <dbReference type="ARBA" id="ARBA00023237"/>
    </source>
</evidence>
<proteinExistence type="inferred from homology"/>
<keyword evidence="8 12" id="KW-0798">TonB box</keyword>
<evidence type="ECO:0000256" key="4">
    <source>
        <dbReference type="ARBA" id="ARBA00022496"/>
    </source>
</evidence>
<protein>
    <submittedName>
        <fullName evidence="15">TonB-dependent receptor</fullName>
    </submittedName>
</protein>
<dbReference type="InterPro" id="IPR036942">
    <property type="entry name" value="Beta-barrel_TonB_sf"/>
</dbReference>
<keyword evidence="6" id="KW-0408">Iron</keyword>
<evidence type="ECO:0000256" key="2">
    <source>
        <dbReference type="ARBA" id="ARBA00022448"/>
    </source>
</evidence>
<sequence>MKNGLWDARPGFLHCLFKKIMKKLTLLAIIVVSCYAVTRAQEVKQDSIKNYKLDEIVIQSPKYNRNIFEIPAAATMVSERLIENSRVEDLTSISLVVPNFFMPDYGSKLTSPVYIRGVGNRINTPSVGLYVDDVPYFEKAAFNFDFYDVERIEVLRGPQGTLYGRNAMGGLINVFTKKPGKKQSTSVSVDYGNYNQIRSNVTHNQPLGKALSVQASLNQRHNDGFYENTFSQTEVDKINSYSGRVKALLSPSDKFNVLTSIQYEDSKQGGYPYALFDDQEMKAGDISYDKESIYNRQLLSAGVNMNYSGPGFSLRVNYSYQSLDDFQEIDQDFTPQSLFFVVQDQQLKMFAQEWNIESAKGGVYNWLFGTFGFKQLLDKAVTVEYGEDGLAKYKLPFSQYHYTKFYDNTNSGIAFFHQSTLDLGGFSLSAGIRADYEKATLDYVHDLFMNGNRNNADAFVSEMDFFEILPKVALKYSIDEYLVPYATVAKGYNSGGFNSTFERDEDRSFKPEHSWNYEAGVKAKWLQQRIYANLAFFYIDWVNQQIYQAVPSGTGSMLTNAGKSESKGVELELKALPARNLETWVNFGYNKAKFVEYVKNENEDYSGNYLPYVPQYSFNVGGNYHFNVRANWLDRVNIHLTYNGFGKHYWHESNEAYQSYYGLLNHRVSFDKDNITFSFWGKNILNATYNSFYFQALGNSYAQIGKPATMGVNLKISF</sequence>
<dbReference type="EMBL" id="QWET01000003">
    <property type="protein sequence ID" value="RIH66149.1"/>
    <property type="molecule type" value="Genomic_DNA"/>
</dbReference>
<evidence type="ECO:0000256" key="12">
    <source>
        <dbReference type="RuleBase" id="RU003357"/>
    </source>
</evidence>
<comment type="caution">
    <text evidence="15">The sequence shown here is derived from an EMBL/GenBank/DDBJ whole genome shotgun (WGS) entry which is preliminary data.</text>
</comment>
<keyword evidence="4" id="KW-0410">Iron transport</keyword>
<dbReference type="GO" id="GO:0009279">
    <property type="term" value="C:cell outer membrane"/>
    <property type="evidence" value="ECO:0007669"/>
    <property type="project" value="UniProtKB-SubCell"/>
</dbReference>
<dbReference type="PANTHER" id="PTHR32552:SF81">
    <property type="entry name" value="TONB-DEPENDENT OUTER MEMBRANE RECEPTOR"/>
    <property type="match status" value="1"/>
</dbReference>
<keyword evidence="10 11" id="KW-0998">Cell outer membrane</keyword>
<evidence type="ECO:0000256" key="9">
    <source>
        <dbReference type="ARBA" id="ARBA00023136"/>
    </source>
</evidence>
<evidence type="ECO:0000256" key="3">
    <source>
        <dbReference type="ARBA" id="ARBA00022452"/>
    </source>
</evidence>
<keyword evidence="9 11" id="KW-0472">Membrane</keyword>
<comment type="subcellular location">
    <subcellularLocation>
        <location evidence="1 11">Cell outer membrane</location>
        <topology evidence="1 11">Multi-pass membrane protein</topology>
    </subcellularLocation>
</comment>
<evidence type="ECO:0000313" key="15">
    <source>
        <dbReference type="EMBL" id="RIH66149.1"/>
    </source>
</evidence>
<dbReference type="GO" id="GO:0006826">
    <property type="term" value="P:iron ion transport"/>
    <property type="evidence" value="ECO:0007669"/>
    <property type="project" value="UniProtKB-KW"/>
</dbReference>
<dbReference type="Pfam" id="PF07715">
    <property type="entry name" value="Plug"/>
    <property type="match status" value="1"/>
</dbReference>
<dbReference type="InterPro" id="IPR039426">
    <property type="entry name" value="TonB-dep_rcpt-like"/>
</dbReference>
<gene>
    <name evidence="15" type="ORF">D1164_04355</name>
</gene>
<reference evidence="15 16" key="1">
    <citation type="journal article" date="2015" name="Int. J. Syst. Evol. Microbiol.">
        <title>Mariniphaga sediminis sp. nov., isolated from coastal sediment.</title>
        <authorList>
            <person name="Wang F.Q."/>
            <person name="Shen Q.Y."/>
            <person name="Chen G.J."/>
            <person name="Du Z.J."/>
        </authorList>
    </citation>
    <scope>NUCLEOTIDE SEQUENCE [LARGE SCALE GENOMIC DNA]</scope>
    <source>
        <strain evidence="15 16">SY21</strain>
    </source>
</reference>
<dbReference type="SUPFAM" id="SSF56935">
    <property type="entry name" value="Porins"/>
    <property type="match status" value="1"/>
</dbReference>
<feature type="domain" description="TonB-dependent receptor plug" evidence="14">
    <location>
        <begin position="68"/>
        <end position="170"/>
    </location>
</feature>
<feature type="domain" description="TonB-dependent receptor-like beta-barrel" evidence="13">
    <location>
        <begin position="287"/>
        <end position="684"/>
    </location>
</feature>
<evidence type="ECO:0000259" key="13">
    <source>
        <dbReference type="Pfam" id="PF00593"/>
    </source>
</evidence>
<keyword evidence="5 11" id="KW-0812">Transmembrane</keyword>
<evidence type="ECO:0000313" key="16">
    <source>
        <dbReference type="Proteomes" id="UP000266441"/>
    </source>
</evidence>
<keyword evidence="16" id="KW-1185">Reference proteome</keyword>
<evidence type="ECO:0000256" key="11">
    <source>
        <dbReference type="PROSITE-ProRule" id="PRU01360"/>
    </source>
</evidence>